<evidence type="ECO:0000259" key="10">
    <source>
        <dbReference type="Pfam" id="PF00082"/>
    </source>
</evidence>
<dbReference type="InterPro" id="IPR051048">
    <property type="entry name" value="Peptidase_S8/S53_subtilisin"/>
</dbReference>
<dbReference type="InterPro" id="IPR023827">
    <property type="entry name" value="Peptidase_S8_Asp-AS"/>
</dbReference>
<dbReference type="AlphaFoldDB" id="A0A1N6VM14"/>
<dbReference type="PRINTS" id="PR00723">
    <property type="entry name" value="SUBTILISIN"/>
</dbReference>
<dbReference type="InterPro" id="IPR000209">
    <property type="entry name" value="Peptidase_S8/S53_dom"/>
</dbReference>
<dbReference type="InterPro" id="IPR022398">
    <property type="entry name" value="Peptidase_S8_His-AS"/>
</dbReference>
<feature type="signal peptide" evidence="9">
    <location>
        <begin position="1"/>
        <end position="43"/>
    </location>
</feature>
<feature type="active site" description="Charge relay system" evidence="6 7">
    <location>
        <position position="293"/>
    </location>
</feature>
<evidence type="ECO:0000259" key="11">
    <source>
        <dbReference type="Pfam" id="PF02225"/>
    </source>
</evidence>
<dbReference type="PROSITE" id="PS00138">
    <property type="entry name" value="SUBTILASE_SER"/>
    <property type="match status" value="1"/>
</dbReference>
<proteinExistence type="inferred from homology"/>
<dbReference type="PROSITE" id="PS51892">
    <property type="entry name" value="SUBTILASE"/>
    <property type="match status" value="1"/>
</dbReference>
<evidence type="ECO:0000256" key="5">
    <source>
        <dbReference type="ARBA" id="ARBA00022825"/>
    </source>
</evidence>
<evidence type="ECO:0000256" key="7">
    <source>
        <dbReference type="PROSITE-ProRule" id="PRU01240"/>
    </source>
</evidence>
<dbReference type="EMBL" id="FTNF01000004">
    <property type="protein sequence ID" value="SIQ78890.1"/>
    <property type="molecule type" value="Genomic_DNA"/>
</dbReference>
<keyword evidence="5 7" id="KW-0720">Serine protease</keyword>
<keyword evidence="2 7" id="KW-0645">Protease</keyword>
<organism evidence="12 13">
    <name type="scientific">Micromonospora avicenniae</name>
    <dbReference type="NCBI Taxonomy" id="1198245"/>
    <lineage>
        <taxon>Bacteria</taxon>
        <taxon>Bacillati</taxon>
        <taxon>Actinomycetota</taxon>
        <taxon>Actinomycetes</taxon>
        <taxon>Micromonosporales</taxon>
        <taxon>Micromonosporaceae</taxon>
        <taxon>Micromonospora</taxon>
    </lineage>
</organism>
<evidence type="ECO:0000256" key="1">
    <source>
        <dbReference type="ARBA" id="ARBA00011073"/>
    </source>
</evidence>
<evidence type="ECO:0000313" key="13">
    <source>
        <dbReference type="Proteomes" id="UP000186004"/>
    </source>
</evidence>
<dbReference type="InterPro" id="IPR023828">
    <property type="entry name" value="Peptidase_S8_Ser-AS"/>
</dbReference>
<feature type="chain" id="PRO_5011958395" evidence="9">
    <location>
        <begin position="44"/>
        <end position="1262"/>
    </location>
</feature>
<dbReference type="Pfam" id="PF00082">
    <property type="entry name" value="Peptidase_S8"/>
    <property type="match status" value="1"/>
</dbReference>
<dbReference type="OrthoDB" id="5167143at2"/>
<dbReference type="InterPro" id="IPR036852">
    <property type="entry name" value="Peptidase_S8/S53_dom_sf"/>
</dbReference>
<dbReference type="GO" id="GO:0004252">
    <property type="term" value="F:serine-type endopeptidase activity"/>
    <property type="evidence" value="ECO:0007669"/>
    <property type="project" value="UniProtKB-UniRule"/>
</dbReference>
<dbReference type="GO" id="GO:0006508">
    <property type="term" value="P:proteolysis"/>
    <property type="evidence" value="ECO:0007669"/>
    <property type="project" value="UniProtKB-KW"/>
</dbReference>
<dbReference type="SUPFAM" id="SSF52743">
    <property type="entry name" value="Subtilisin-like"/>
    <property type="match status" value="1"/>
</dbReference>
<accession>A0A1N6VM14</accession>
<evidence type="ECO:0000256" key="8">
    <source>
        <dbReference type="RuleBase" id="RU003355"/>
    </source>
</evidence>
<keyword evidence="3 9" id="KW-0732">Signal</keyword>
<feature type="domain" description="PA" evidence="11">
    <location>
        <begin position="839"/>
        <end position="909"/>
    </location>
</feature>
<evidence type="ECO:0000256" key="9">
    <source>
        <dbReference type="SAM" id="SignalP"/>
    </source>
</evidence>
<dbReference type="PROSITE" id="PS00136">
    <property type="entry name" value="SUBTILASE_ASP"/>
    <property type="match status" value="1"/>
</dbReference>
<name>A0A1N6VM14_9ACTN</name>
<keyword evidence="4 7" id="KW-0378">Hydrolase</keyword>
<sequence length="1262" mass="132247">MLGNVPPPTNGAASLNLPPIRRREVALAAVLALALGVGTPATAAPPNSTLAGSSVAGPEPALAGVPHRITLVNGDRVTLTPTSGGVTTDVRGPAGQPVGAQVVTYGKDTYVYPDSISRYLASGLLDQRLFNVTQLIEDGYDDAHRDRLPLILSYTDATARAKTTPTGATRVRDLPSVQGAAVEADRHQADRFWSFLTGAASGAPAAKQSHAGPVRFAGGVTKVWLDGKVRAALADTTAQIGAPQVWAGGNTGAGVPVAVLDTGVDAEHPDLAGQVTEARSFVPGEEVTDRNGHGTHVASTIAGTGAASDGRERGVAPGVELHVGKVLSDAGEGQDSWIVSGMEWAAREAKARVISMSLGGAPSDGTDLLSRSVNQLSAETGALFTIAAGNSGPDMQTVGAPGSADAALTVGAVDGLDRLAVFSSRGPRRGDNAMKPDITAPGVDVLAARSQYAPEGAGPYQTMSGTSMATPHVAGAAALLAAAHPQWTGQQLKDALMSTSKVTRQYDAYRGGAGRVDVAVSATVFATGVDFTALHWPYEPGQQTEHEVTYTNTGDASVTLDLTVEAPTAPAGLFTLTADRVTVPAHGTSSVTVHANLDRMADEDSYAYAMVVGAGPAGTPRLHTLVGLDKKGQRVGLTVTTKDRDGTGLAGQVLLKDITRDVVPQLYEVDESGRLDLQVRPGTYSILMHAEVPGVHGAHSVGRAVLVAPEIVVGDDDRTVTLDAGTLRQVTAVTPQRTSLAGLGVHYFRSYPDRYRLSDSYLLDPRYDSLWATPTGEPVEQGSFTLGIRWSLIQPPLTVQGKGGEYDDLRMQSGSGTGREGRHELDAVFVAGTTPADVAKARVGGKVVVVRHTDTATALAQADAAAAAGAALMIVVNDGYGRLDAWTDVPDPETPLPVASLGRDQGEELIKRIRRGDVRLTVEAHATPAYLYDLVDRHSGAVPENLTYRPRSGDLARVEVSFRNPAPGVGTWTRSDVSPDEPTTALNALPVPFPAQGERTDWLSAEDGNEWIEMANLTPLVLASEPVSYPAGRRTEQSWFAPVARPRVPQRSVLSGTPVLVGTELSTYGLPSWGDADPRHHGMTWGAEVAQTTSVHQGEDLIASAPGGGIGASVEPGRPVRLVVEAAQDGVSPYSTRTVTEWGVEFPDADPESVRQLPLIQLDYGVQTDPAGRAGRNSRLTVSASHLERAWHAGAIRTVEVELSYDDGRTWRRATGLRAEHGGWRLDLAAPKSARFASLRVTARDAVGNAVTQTVVRAFGLR</sequence>
<dbReference type="PANTHER" id="PTHR43399">
    <property type="entry name" value="SUBTILISIN-RELATED"/>
    <property type="match status" value="1"/>
</dbReference>
<reference evidence="12 13" key="1">
    <citation type="submission" date="2017-01" db="EMBL/GenBank/DDBJ databases">
        <authorList>
            <person name="Mah S.A."/>
            <person name="Swanson W.J."/>
            <person name="Moy G.W."/>
            <person name="Vacquier V.D."/>
        </authorList>
    </citation>
    <scope>NUCLEOTIDE SEQUENCE [LARGE SCALE GENOMIC DNA]</scope>
    <source>
        <strain evidence="12 13">DSM 45758</strain>
    </source>
</reference>
<evidence type="ECO:0000313" key="12">
    <source>
        <dbReference type="EMBL" id="SIQ78890.1"/>
    </source>
</evidence>
<evidence type="ECO:0000256" key="6">
    <source>
        <dbReference type="PIRSR" id="PIRSR615500-1"/>
    </source>
</evidence>
<dbReference type="Gene3D" id="3.40.50.200">
    <property type="entry name" value="Peptidase S8/S53 domain"/>
    <property type="match status" value="1"/>
</dbReference>
<dbReference type="PANTHER" id="PTHR43399:SF4">
    <property type="entry name" value="CELL WALL-ASSOCIATED PROTEASE"/>
    <property type="match status" value="1"/>
</dbReference>
<dbReference type="STRING" id="1198245.SAMN05444858_104170"/>
<feature type="active site" description="Charge relay system" evidence="6 7">
    <location>
        <position position="261"/>
    </location>
</feature>
<feature type="domain" description="Peptidase S8/S53" evidence="10">
    <location>
        <begin position="252"/>
        <end position="506"/>
    </location>
</feature>
<protein>
    <submittedName>
        <fullName evidence="12">Serine protease, subtilisin family</fullName>
    </submittedName>
</protein>
<comment type="similarity">
    <text evidence="1 7 8">Belongs to the peptidase S8 family.</text>
</comment>
<evidence type="ECO:0000256" key="4">
    <source>
        <dbReference type="ARBA" id="ARBA00022801"/>
    </source>
</evidence>
<dbReference type="InterPro" id="IPR017296">
    <property type="entry name" value="Peptidase_S8A_SAM-P45"/>
</dbReference>
<evidence type="ECO:0000256" key="2">
    <source>
        <dbReference type="ARBA" id="ARBA00022670"/>
    </source>
</evidence>
<dbReference type="InterPro" id="IPR015500">
    <property type="entry name" value="Peptidase_S8_subtilisin-rel"/>
</dbReference>
<dbReference type="PIRSF" id="PIRSF037852">
    <property type="entry name" value="Subtilisin_rel_SAV5721"/>
    <property type="match status" value="1"/>
</dbReference>
<feature type="active site" description="Charge relay system" evidence="6 7">
    <location>
        <position position="467"/>
    </location>
</feature>
<keyword evidence="13" id="KW-1185">Reference proteome</keyword>
<dbReference type="PROSITE" id="PS00137">
    <property type="entry name" value="SUBTILASE_HIS"/>
    <property type="match status" value="1"/>
</dbReference>
<gene>
    <name evidence="12" type="ORF">SAMN05444858_104170</name>
</gene>
<dbReference type="Gene3D" id="3.50.30.30">
    <property type="match status" value="1"/>
</dbReference>
<dbReference type="Pfam" id="PF02225">
    <property type="entry name" value="PA"/>
    <property type="match status" value="1"/>
</dbReference>
<dbReference type="InterPro" id="IPR003137">
    <property type="entry name" value="PA_domain"/>
</dbReference>
<dbReference type="Proteomes" id="UP000186004">
    <property type="component" value="Unassembled WGS sequence"/>
</dbReference>
<evidence type="ECO:0000256" key="3">
    <source>
        <dbReference type="ARBA" id="ARBA00022729"/>
    </source>
</evidence>